<evidence type="ECO:0000313" key="2">
    <source>
        <dbReference type="Proteomes" id="UP001597476"/>
    </source>
</evidence>
<dbReference type="Proteomes" id="UP001597476">
    <property type="component" value="Unassembled WGS sequence"/>
</dbReference>
<dbReference type="EMBL" id="JBHULY010000005">
    <property type="protein sequence ID" value="MFD2725263.1"/>
    <property type="molecule type" value="Genomic_DNA"/>
</dbReference>
<protein>
    <submittedName>
        <fullName evidence="1">Uncharacterized protein</fullName>
    </submittedName>
</protein>
<comment type="caution">
    <text evidence="1">The sequence shown here is derived from an EMBL/GenBank/DDBJ whole genome shotgun (WGS) entry which is preliminary data.</text>
</comment>
<organism evidence="1 2">
    <name type="scientific">Hyunsoonleella rubra</name>
    <dbReference type="NCBI Taxonomy" id="1737062"/>
    <lineage>
        <taxon>Bacteria</taxon>
        <taxon>Pseudomonadati</taxon>
        <taxon>Bacteroidota</taxon>
        <taxon>Flavobacteriia</taxon>
        <taxon>Flavobacteriales</taxon>
        <taxon>Flavobacteriaceae</taxon>
    </lineage>
</organism>
<keyword evidence="2" id="KW-1185">Reference proteome</keyword>
<dbReference type="RefSeq" id="WP_380289061.1">
    <property type="nucleotide sequence ID" value="NZ_JBHULY010000005.1"/>
</dbReference>
<gene>
    <name evidence="1" type="ORF">ACFSR8_03490</name>
</gene>
<accession>A0ABW5T7Q7</accession>
<proteinExistence type="predicted"/>
<reference evidence="2" key="1">
    <citation type="journal article" date="2019" name="Int. J. Syst. Evol. Microbiol.">
        <title>The Global Catalogue of Microorganisms (GCM) 10K type strain sequencing project: providing services to taxonomists for standard genome sequencing and annotation.</title>
        <authorList>
            <consortium name="The Broad Institute Genomics Platform"/>
            <consortium name="The Broad Institute Genome Sequencing Center for Infectious Disease"/>
            <person name="Wu L."/>
            <person name="Ma J."/>
        </authorList>
    </citation>
    <scope>NUCLEOTIDE SEQUENCE [LARGE SCALE GENOMIC DNA]</scope>
    <source>
        <strain evidence="2">KCTC 42398</strain>
    </source>
</reference>
<evidence type="ECO:0000313" key="1">
    <source>
        <dbReference type="EMBL" id="MFD2725263.1"/>
    </source>
</evidence>
<sequence>MNKRKSIVENEYVPISAFVALDKLPAVDSINRFLRGKEKSEEVIAYLNWEKSSDELVSFCRAVCEIEIPKKFDFLIDLQDNLGGIDIDATITKAIWNGMLPLNFIDLGYKTFTIIKFKGGVPERLDSLEEMDEADFKPRFVLCSKSNKNEIITELERFI</sequence>
<name>A0ABW5T7Q7_9FLAO</name>